<sequence length="69" mass="7516">MILVELKGTNIEHAAGQLAATKYNRPEYREIKEKVSAGARGATITLLNRTNLAAIKGSNENLGEYTPLM</sequence>
<gene>
    <name evidence="1" type="ORF">JCM15548_14125</name>
</gene>
<name>A0A0E9M2U9_9BACT</name>
<dbReference type="EMBL" id="BAZW01000059">
    <property type="protein sequence ID" value="GAO31731.1"/>
    <property type="molecule type" value="Genomic_DNA"/>
</dbReference>
<evidence type="ECO:0000313" key="1">
    <source>
        <dbReference type="EMBL" id="GAO31731.1"/>
    </source>
</evidence>
<accession>A0A0E9M2U9</accession>
<keyword evidence="2" id="KW-1185">Reference proteome</keyword>
<proteinExistence type="predicted"/>
<reference evidence="1 2" key="1">
    <citation type="journal article" date="2015" name="Microbes Environ.">
        <title>Distribution and evolution of nitrogen fixation genes in the phylum bacteroidetes.</title>
        <authorList>
            <person name="Inoue J."/>
            <person name="Oshima K."/>
            <person name="Suda W."/>
            <person name="Sakamoto M."/>
            <person name="Iino T."/>
            <person name="Noda S."/>
            <person name="Hongoh Y."/>
            <person name="Hattori M."/>
            <person name="Ohkuma M."/>
        </authorList>
    </citation>
    <scope>NUCLEOTIDE SEQUENCE [LARGE SCALE GENOMIC DNA]</scope>
    <source>
        <strain evidence="1">JCM 15548</strain>
    </source>
</reference>
<dbReference type="AlphaFoldDB" id="A0A0E9M2U9"/>
<comment type="caution">
    <text evidence="1">The sequence shown here is derived from an EMBL/GenBank/DDBJ whole genome shotgun (WGS) entry which is preliminary data.</text>
</comment>
<protein>
    <submittedName>
        <fullName evidence="1">Uncharacterized protein</fullName>
    </submittedName>
</protein>
<evidence type="ECO:0000313" key="2">
    <source>
        <dbReference type="Proteomes" id="UP000032900"/>
    </source>
</evidence>
<dbReference type="Proteomes" id="UP000032900">
    <property type="component" value="Unassembled WGS sequence"/>
</dbReference>
<organism evidence="1 2">
    <name type="scientific">Geofilum rubicundum JCM 15548</name>
    <dbReference type="NCBI Taxonomy" id="1236989"/>
    <lineage>
        <taxon>Bacteria</taxon>
        <taxon>Pseudomonadati</taxon>
        <taxon>Bacteroidota</taxon>
        <taxon>Bacteroidia</taxon>
        <taxon>Marinilabiliales</taxon>
        <taxon>Marinilabiliaceae</taxon>
        <taxon>Geofilum</taxon>
    </lineage>
</organism>